<dbReference type="AlphaFoldDB" id="A0AAU9XHS8"/>
<evidence type="ECO:0000313" key="1">
    <source>
        <dbReference type="EMBL" id="CAH3148847.1"/>
    </source>
</evidence>
<reference evidence="1 2" key="1">
    <citation type="submission" date="2022-05" db="EMBL/GenBank/DDBJ databases">
        <authorList>
            <consortium name="Genoscope - CEA"/>
            <person name="William W."/>
        </authorList>
    </citation>
    <scope>NUCLEOTIDE SEQUENCE [LARGE SCALE GENOMIC DNA]</scope>
</reference>
<comment type="caution">
    <text evidence="1">The sequence shown here is derived from an EMBL/GenBank/DDBJ whole genome shotgun (WGS) entry which is preliminary data.</text>
</comment>
<evidence type="ECO:0000313" key="2">
    <source>
        <dbReference type="Proteomes" id="UP001159428"/>
    </source>
</evidence>
<dbReference type="Proteomes" id="UP001159428">
    <property type="component" value="Unassembled WGS sequence"/>
</dbReference>
<name>A0AAU9XHS8_9CNID</name>
<keyword evidence="2" id="KW-1185">Reference proteome</keyword>
<organism evidence="1 2">
    <name type="scientific">Pocillopora meandrina</name>
    <dbReference type="NCBI Taxonomy" id="46732"/>
    <lineage>
        <taxon>Eukaryota</taxon>
        <taxon>Metazoa</taxon>
        <taxon>Cnidaria</taxon>
        <taxon>Anthozoa</taxon>
        <taxon>Hexacorallia</taxon>
        <taxon>Scleractinia</taxon>
        <taxon>Astrocoeniina</taxon>
        <taxon>Pocilloporidae</taxon>
        <taxon>Pocillopora</taxon>
    </lineage>
</organism>
<sequence>MSFRASLKVPKYGLFYFPIDQTTSIIPIKNIQKVVQGDNVSKGSKVMVKFERQVYQAEIIGVNDDFSELRETESKFLEDL</sequence>
<protein>
    <submittedName>
        <fullName evidence="1">Uncharacterized protein</fullName>
    </submittedName>
</protein>
<gene>
    <name evidence="1" type="ORF">PMEA_00024153</name>
</gene>
<accession>A0AAU9XHS8</accession>
<proteinExistence type="predicted"/>
<dbReference type="EMBL" id="CALNXJ010000045">
    <property type="protein sequence ID" value="CAH3148847.1"/>
    <property type="molecule type" value="Genomic_DNA"/>
</dbReference>